<dbReference type="RefSeq" id="WP_130856875.1">
    <property type="nucleotide sequence ID" value="NZ_JBHLWO010000007.1"/>
</dbReference>
<feature type="domain" description="DUF3857" evidence="3">
    <location>
        <begin position="69"/>
        <end position="205"/>
    </location>
</feature>
<feature type="domain" description="Transglutaminase-like" evidence="2">
    <location>
        <begin position="300"/>
        <end position="378"/>
    </location>
</feature>
<proteinExistence type="predicted"/>
<reference evidence="4 5" key="1">
    <citation type="submission" date="2024-09" db="EMBL/GenBank/DDBJ databases">
        <authorList>
            <person name="Sun Q."/>
            <person name="Mori K."/>
        </authorList>
    </citation>
    <scope>NUCLEOTIDE SEQUENCE [LARGE SCALE GENOMIC DNA]</scope>
    <source>
        <strain evidence="4 5">CCM 7765</strain>
    </source>
</reference>
<dbReference type="Gene3D" id="2.60.120.1130">
    <property type="match status" value="1"/>
</dbReference>
<dbReference type="Gene3D" id="2.60.40.3140">
    <property type="match status" value="1"/>
</dbReference>
<feature type="chain" id="PRO_5045533699" evidence="1">
    <location>
        <begin position="20"/>
        <end position="657"/>
    </location>
</feature>
<organism evidence="4 5">
    <name type="scientific">Olivibacter oleidegradans</name>
    <dbReference type="NCBI Taxonomy" id="760123"/>
    <lineage>
        <taxon>Bacteria</taxon>
        <taxon>Pseudomonadati</taxon>
        <taxon>Bacteroidota</taxon>
        <taxon>Sphingobacteriia</taxon>
        <taxon>Sphingobacteriales</taxon>
        <taxon>Sphingobacteriaceae</taxon>
        <taxon>Olivibacter</taxon>
    </lineage>
</organism>
<gene>
    <name evidence="4" type="ORF">ACFFI0_24595</name>
</gene>
<evidence type="ECO:0000313" key="4">
    <source>
        <dbReference type="EMBL" id="MFC0321520.1"/>
    </source>
</evidence>
<dbReference type="EMBL" id="JBHLWO010000007">
    <property type="protein sequence ID" value="MFC0321520.1"/>
    <property type="molecule type" value="Genomic_DNA"/>
</dbReference>
<accession>A0ABV6HTR0</accession>
<keyword evidence="1" id="KW-0732">Signal</keyword>
<dbReference type="InterPro" id="IPR002931">
    <property type="entry name" value="Transglutaminase-like"/>
</dbReference>
<evidence type="ECO:0000259" key="3">
    <source>
        <dbReference type="Pfam" id="PF12969"/>
    </source>
</evidence>
<evidence type="ECO:0000256" key="1">
    <source>
        <dbReference type="SAM" id="SignalP"/>
    </source>
</evidence>
<dbReference type="Pfam" id="PF12969">
    <property type="entry name" value="DUF3857"/>
    <property type="match status" value="1"/>
</dbReference>
<keyword evidence="5" id="KW-1185">Reference proteome</keyword>
<dbReference type="Gene3D" id="3.10.620.30">
    <property type="match status" value="1"/>
</dbReference>
<dbReference type="InterPro" id="IPR024618">
    <property type="entry name" value="DUF3857"/>
</dbReference>
<dbReference type="Proteomes" id="UP001589774">
    <property type="component" value="Unassembled WGS sequence"/>
</dbReference>
<evidence type="ECO:0000313" key="5">
    <source>
        <dbReference type="Proteomes" id="UP001589774"/>
    </source>
</evidence>
<protein>
    <submittedName>
        <fullName evidence="4">DUF3857 domain-containing protein</fullName>
    </submittedName>
</protein>
<evidence type="ECO:0000259" key="2">
    <source>
        <dbReference type="Pfam" id="PF01841"/>
    </source>
</evidence>
<comment type="caution">
    <text evidence="4">The sequence shown here is derived from an EMBL/GenBank/DDBJ whole genome shotgun (WGS) entry which is preliminary data.</text>
</comment>
<sequence>MTRFFLSICLLFQFFSGTAEDFSFGLISDTERAVKSYQLDSISNAVVLNEYGTAMFVFDDQRGELNIAFTHHVRLKIFNKDDPSQANIQIPLRISDDKAEYLEDLKAVTYNFRDGRKTETWLNTKNTYQEELSKYVKLTKFSMPDIQDGSIIEYSYRIMSPLIYNFRTWRFQADIPKIRSEFEAIIPATYTYNVIMRGPYKLKEQKSSILREGFRLPGWPIDCSRMVYIMENIPAFIEEDYMTAASNFKSAIYFELATVYLRNGSKHHYTKEWKNVDRELLTDRSLGAQIKQEAIFEKLLANIISADINDLAKAKAIYTYIKNQIKWNAYYGVFSELGIKRALERHEGNIADINLALVAALSAAGLDANAVILSTREHGIVNKLNPVISEFNYVISQLNVDGESYLLDASDPFLPFGMLPLRCLNDQGRVLPLDKPSYWIDIKSNMKRHTNYVLTGELSDDGILRGKIKVASFNYAAYLKRKEIASYPNIDQFIEKKKEESVGMEIVEANVAGIDSTDVGLIENYQVTIKLFDSLPSENAYFNPFILNKISKNPFTLSERTYPVDFGNSSEESYELDIALPTVYDLVSKPADVNIVLAERGGQFFNRIKLENNRLRCEQVLRFNKMIFAPDEYLSLKEFFSRIIQLEKTDIVLKKRI</sequence>
<feature type="signal peptide" evidence="1">
    <location>
        <begin position="1"/>
        <end position="19"/>
    </location>
</feature>
<name>A0ABV6HTR0_9SPHI</name>
<dbReference type="Pfam" id="PF01841">
    <property type="entry name" value="Transglut_core"/>
    <property type="match status" value="1"/>
</dbReference>